<gene>
    <name evidence="5" type="ORF">BT96DRAFT_922062</name>
</gene>
<dbReference type="PRINTS" id="PR00080">
    <property type="entry name" value="SDRFAMILY"/>
</dbReference>
<dbReference type="AlphaFoldDB" id="A0A6A4HFS0"/>
<dbReference type="GO" id="GO:0016491">
    <property type="term" value="F:oxidoreductase activity"/>
    <property type="evidence" value="ECO:0007669"/>
    <property type="project" value="UniProtKB-KW"/>
</dbReference>
<dbReference type="Gene3D" id="3.40.50.720">
    <property type="entry name" value="NAD(P)-binding Rossmann-like Domain"/>
    <property type="match status" value="1"/>
</dbReference>
<dbReference type="SUPFAM" id="SSF51735">
    <property type="entry name" value="NAD(P)-binding Rossmann-fold domains"/>
    <property type="match status" value="1"/>
</dbReference>
<keyword evidence="2" id="KW-0521">NADP</keyword>
<dbReference type="CDD" id="cd05374">
    <property type="entry name" value="17beta-HSD-like_SDR_c"/>
    <property type="match status" value="1"/>
</dbReference>
<dbReference type="EMBL" id="ML769511">
    <property type="protein sequence ID" value="KAE9396603.1"/>
    <property type="molecule type" value="Genomic_DNA"/>
</dbReference>
<organism evidence="5 6">
    <name type="scientific">Gymnopus androsaceus JB14</name>
    <dbReference type="NCBI Taxonomy" id="1447944"/>
    <lineage>
        <taxon>Eukaryota</taxon>
        <taxon>Fungi</taxon>
        <taxon>Dikarya</taxon>
        <taxon>Basidiomycota</taxon>
        <taxon>Agaricomycotina</taxon>
        <taxon>Agaricomycetes</taxon>
        <taxon>Agaricomycetidae</taxon>
        <taxon>Agaricales</taxon>
        <taxon>Marasmiineae</taxon>
        <taxon>Omphalotaceae</taxon>
        <taxon>Gymnopus</taxon>
    </lineage>
</organism>
<dbReference type="InterPro" id="IPR002347">
    <property type="entry name" value="SDR_fam"/>
</dbReference>
<evidence type="ECO:0000256" key="1">
    <source>
        <dbReference type="ARBA" id="ARBA00006484"/>
    </source>
</evidence>
<sequence>MSAPRVWLITGTSSGFGLRFVRSVLRRGDKVIATARNLKSITHFEPSDNLRTMELDISADETTIRSKAEEALSLWGRVDVLVNNAGYSLKILAEDAALVDFQTQFQTNFYGPAILTNAILPQMRSRKEGTVVMIGSRSSWNPIQSLSLYAASKAALRAYSEALAKELSQFSIRVLIVEPSSFRTEQNVLGYPFQIPENPDPDYAPMRELIQSKLEALDLKQSGDPDKAVEVIVDVVRGEGTAKGRNWSLYLPLGREANGDLEAKCETMLNTVKEWRNVTDHLDIDSI</sequence>
<dbReference type="InterPro" id="IPR036291">
    <property type="entry name" value="NAD(P)-bd_dom_sf"/>
</dbReference>
<dbReference type="OrthoDB" id="1274115at2759"/>
<accession>A0A6A4HFS0</accession>
<dbReference type="PANTHER" id="PTHR43976">
    <property type="entry name" value="SHORT CHAIN DEHYDROGENASE"/>
    <property type="match status" value="1"/>
</dbReference>
<dbReference type="InterPro" id="IPR051911">
    <property type="entry name" value="SDR_oxidoreductase"/>
</dbReference>
<evidence type="ECO:0000256" key="4">
    <source>
        <dbReference type="RuleBase" id="RU000363"/>
    </source>
</evidence>
<dbReference type="PROSITE" id="PS00061">
    <property type="entry name" value="ADH_SHORT"/>
    <property type="match status" value="1"/>
</dbReference>
<name>A0A6A4HFS0_9AGAR</name>
<keyword evidence="6" id="KW-1185">Reference proteome</keyword>
<evidence type="ECO:0000313" key="6">
    <source>
        <dbReference type="Proteomes" id="UP000799118"/>
    </source>
</evidence>
<dbReference type="PRINTS" id="PR00081">
    <property type="entry name" value="GDHRDH"/>
</dbReference>
<dbReference type="Pfam" id="PF00106">
    <property type="entry name" value="adh_short"/>
    <property type="match status" value="1"/>
</dbReference>
<keyword evidence="3" id="KW-0560">Oxidoreductase</keyword>
<proteinExistence type="inferred from homology"/>
<evidence type="ECO:0000256" key="2">
    <source>
        <dbReference type="ARBA" id="ARBA00022857"/>
    </source>
</evidence>
<reference evidence="5" key="1">
    <citation type="journal article" date="2019" name="Environ. Microbiol.">
        <title>Fungal ecological strategies reflected in gene transcription - a case study of two litter decomposers.</title>
        <authorList>
            <person name="Barbi F."/>
            <person name="Kohler A."/>
            <person name="Barry K."/>
            <person name="Baskaran P."/>
            <person name="Daum C."/>
            <person name="Fauchery L."/>
            <person name="Ihrmark K."/>
            <person name="Kuo A."/>
            <person name="LaButti K."/>
            <person name="Lipzen A."/>
            <person name="Morin E."/>
            <person name="Grigoriev I.V."/>
            <person name="Henrissat B."/>
            <person name="Lindahl B."/>
            <person name="Martin F."/>
        </authorList>
    </citation>
    <scope>NUCLEOTIDE SEQUENCE</scope>
    <source>
        <strain evidence="5">JB14</strain>
    </source>
</reference>
<dbReference type="InterPro" id="IPR020904">
    <property type="entry name" value="Sc_DH/Rdtase_CS"/>
</dbReference>
<dbReference type="Proteomes" id="UP000799118">
    <property type="component" value="Unassembled WGS sequence"/>
</dbReference>
<protein>
    <submittedName>
        <fullName evidence="5">NAD(P)-binding protein</fullName>
    </submittedName>
</protein>
<evidence type="ECO:0000313" key="5">
    <source>
        <dbReference type="EMBL" id="KAE9396603.1"/>
    </source>
</evidence>
<evidence type="ECO:0000256" key="3">
    <source>
        <dbReference type="ARBA" id="ARBA00023002"/>
    </source>
</evidence>
<comment type="similarity">
    <text evidence="1 4">Belongs to the short-chain dehydrogenases/reductases (SDR) family.</text>
</comment>
<dbReference type="PANTHER" id="PTHR43976:SF16">
    <property type="entry name" value="SHORT-CHAIN DEHYDROGENASE_REDUCTASE FAMILY PROTEIN"/>
    <property type="match status" value="1"/>
</dbReference>